<keyword evidence="4" id="KW-1185">Reference proteome</keyword>
<dbReference type="InterPro" id="IPR036881">
    <property type="entry name" value="Glyco_hydro_3_C_sf"/>
</dbReference>
<dbReference type="RefSeq" id="WP_306060205.1">
    <property type="nucleotide sequence ID" value="NZ_CP120997.1"/>
</dbReference>
<feature type="region of interest" description="Disordered" evidence="2">
    <location>
        <begin position="1"/>
        <end position="23"/>
    </location>
</feature>
<protein>
    <submittedName>
        <fullName evidence="3">Uncharacterized protein</fullName>
    </submittedName>
</protein>
<evidence type="ECO:0000256" key="2">
    <source>
        <dbReference type="SAM" id="MobiDB-lite"/>
    </source>
</evidence>
<feature type="compositionally biased region" description="Polar residues" evidence="2">
    <location>
        <begin position="14"/>
        <end position="23"/>
    </location>
</feature>
<keyword evidence="1" id="KW-0378">Hydrolase</keyword>
<dbReference type="Proteomes" id="UP001239522">
    <property type="component" value="Chromosome"/>
</dbReference>
<name>A0ABY9HT46_9ACTN</name>
<gene>
    <name evidence="3" type="ORF">P8A18_31780</name>
</gene>
<evidence type="ECO:0000313" key="3">
    <source>
        <dbReference type="EMBL" id="WLQ37742.1"/>
    </source>
</evidence>
<dbReference type="InterPro" id="IPR036962">
    <property type="entry name" value="Glyco_hydro_3_N_sf"/>
</dbReference>
<accession>A0ABY9HT46</accession>
<organism evidence="3 4">
    <name type="scientific">Streptomyces castrisilvae</name>
    <dbReference type="NCBI Taxonomy" id="3033811"/>
    <lineage>
        <taxon>Bacteria</taxon>
        <taxon>Bacillati</taxon>
        <taxon>Actinomycetota</taxon>
        <taxon>Actinomycetes</taxon>
        <taxon>Kitasatosporales</taxon>
        <taxon>Streptomycetaceae</taxon>
        <taxon>Streptomyces</taxon>
    </lineage>
</organism>
<proteinExistence type="predicted"/>
<dbReference type="Gene3D" id="3.40.50.1700">
    <property type="entry name" value="Glycoside hydrolase family 3 C-terminal domain"/>
    <property type="match status" value="1"/>
</dbReference>
<sequence length="57" mass="5888">MFANGLVDNPLPTPAQNVSSSAHKSLAQEAALASTVLLTNRSSTLPLPASLTSLARR</sequence>
<reference evidence="3 4" key="1">
    <citation type="submission" date="2023-03" db="EMBL/GenBank/DDBJ databases">
        <title>Isolation and description of six Streptomyces strains from soil environments, able to metabolize different microbial glucans.</title>
        <authorList>
            <person name="Widen T."/>
            <person name="Larsbrink J."/>
        </authorList>
    </citation>
    <scope>NUCLEOTIDE SEQUENCE [LARGE SCALE GENOMIC DNA]</scope>
    <source>
        <strain evidence="3 4">Mut1</strain>
    </source>
</reference>
<dbReference type="Gene3D" id="3.20.20.300">
    <property type="entry name" value="Glycoside hydrolase, family 3, N-terminal domain"/>
    <property type="match status" value="1"/>
</dbReference>
<evidence type="ECO:0000256" key="1">
    <source>
        <dbReference type="ARBA" id="ARBA00022801"/>
    </source>
</evidence>
<dbReference type="EMBL" id="CP120997">
    <property type="protein sequence ID" value="WLQ37742.1"/>
    <property type="molecule type" value="Genomic_DNA"/>
</dbReference>
<evidence type="ECO:0000313" key="4">
    <source>
        <dbReference type="Proteomes" id="UP001239522"/>
    </source>
</evidence>